<protein>
    <submittedName>
        <fullName evidence="5">DNA processing protein</fullName>
    </submittedName>
</protein>
<dbReference type="PANTHER" id="PTHR43022">
    <property type="entry name" value="PROTEIN SMF"/>
    <property type="match status" value="1"/>
</dbReference>
<reference evidence="4 7" key="3">
    <citation type="submission" date="2018-07" db="EMBL/GenBank/DDBJ databases">
        <title>Leeuwenhoekiella genomics.</title>
        <authorList>
            <person name="Tahon G."/>
            <person name="Willems A."/>
        </authorList>
    </citation>
    <scope>NUCLEOTIDE SEQUENCE [LARGE SCALE GENOMIC DNA]</scope>
    <source>
        <strain evidence="4 7">LMG 24856</strain>
    </source>
</reference>
<dbReference type="EMBL" id="FQXT01000002">
    <property type="protein sequence ID" value="SHH78138.1"/>
    <property type="molecule type" value="Genomic_DNA"/>
</dbReference>
<evidence type="ECO:0000313" key="6">
    <source>
        <dbReference type="Proteomes" id="UP000184240"/>
    </source>
</evidence>
<evidence type="ECO:0000313" key="5">
    <source>
        <dbReference type="EMBL" id="SHH78138.1"/>
    </source>
</evidence>
<dbReference type="Pfam" id="PF02481">
    <property type="entry name" value="DNA_processg_A"/>
    <property type="match status" value="1"/>
</dbReference>
<organism evidence="5 6">
    <name type="scientific">Leeuwenhoekiella palythoae</name>
    <dbReference type="NCBI Taxonomy" id="573501"/>
    <lineage>
        <taxon>Bacteria</taxon>
        <taxon>Pseudomonadati</taxon>
        <taxon>Bacteroidota</taxon>
        <taxon>Flavobacteriia</taxon>
        <taxon>Flavobacteriales</taxon>
        <taxon>Flavobacteriaceae</taxon>
        <taxon>Leeuwenhoekiella</taxon>
    </lineage>
</organism>
<dbReference type="SUPFAM" id="SSF47781">
    <property type="entry name" value="RuvA domain 2-like"/>
    <property type="match status" value="1"/>
</dbReference>
<evidence type="ECO:0000313" key="7">
    <source>
        <dbReference type="Proteomes" id="UP000290037"/>
    </source>
</evidence>
<dbReference type="Gene3D" id="3.40.50.450">
    <property type="match status" value="1"/>
</dbReference>
<evidence type="ECO:0000259" key="3">
    <source>
        <dbReference type="Pfam" id="PF17782"/>
    </source>
</evidence>
<dbReference type="Proteomes" id="UP000184240">
    <property type="component" value="Unassembled WGS sequence"/>
</dbReference>
<dbReference type="Gene3D" id="1.10.10.10">
    <property type="entry name" value="Winged helix-like DNA-binding domain superfamily/Winged helix DNA-binding domain"/>
    <property type="match status" value="1"/>
</dbReference>
<dbReference type="InterPro" id="IPR041614">
    <property type="entry name" value="DprA_WH"/>
</dbReference>
<dbReference type="PANTHER" id="PTHR43022:SF1">
    <property type="entry name" value="PROTEIN SMF"/>
    <property type="match status" value="1"/>
</dbReference>
<dbReference type="AlphaFoldDB" id="A0A1M5VSI6"/>
<dbReference type="InterPro" id="IPR003488">
    <property type="entry name" value="DprA"/>
</dbReference>
<dbReference type="OrthoDB" id="9785707at2"/>
<dbReference type="EMBL" id="QOVN01000001">
    <property type="protein sequence ID" value="RXG31044.1"/>
    <property type="molecule type" value="Genomic_DNA"/>
</dbReference>
<dbReference type="Pfam" id="PF17782">
    <property type="entry name" value="WHD_DprA"/>
    <property type="match status" value="1"/>
</dbReference>
<comment type="similarity">
    <text evidence="1">Belongs to the DprA/Smf family.</text>
</comment>
<sequence>MKEDELHAFLTLQRIPNLGDTSIKRLIARFETAQQVLDQKKESLLKLDGIGAFKLKAFFEKEHRLAAEEELKFIQEHNIDYCSYKDQNYPERLKHCIDGPILLFKRGSKDFSQQRMISIVGTRKVTNHGVDFIKQFVEDLAPLNPLVVSGFAYGVDITAHRAALDQGLDTIAVLAHGLNQIYPKVHAKYVKPVEAQGAFITDFWSSDAFDRTNFLRRNRIIAGMSEATVVIESAEKGGSLVTADIANSYNRDVFAVPGRPGDAQSLGCNNLIKTQKAQLITSAADLIYLLNWQIEEELKPVQKQLFVELNAEEKVICNFLSDVGKEQLDLIALHCKMPTFKVASILLNMELKGVVRPLPGKQFELT</sequence>
<accession>A0A1M5VSI6</accession>
<dbReference type="InterPro" id="IPR057666">
    <property type="entry name" value="DrpA_SLOG"/>
</dbReference>
<dbReference type="InterPro" id="IPR010994">
    <property type="entry name" value="RuvA_2-like"/>
</dbReference>
<evidence type="ECO:0000259" key="2">
    <source>
        <dbReference type="Pfam" id="PF02481"/>
    </source>
</evidence>
<reference evidence="6" key="1">
    <citation type="submission" date="2016-11" db="EMBL/GenBank/DDBJ databases">
        <authorList>
            <person name="Varghese N."/>
            <person name="Submissions S."/>
        </authorList>
    </citation>
    <scope>NUCLEOTIDE SEQUENCE [LARGE SCALE GENOMIC DNA]</scope>
    <source>
        <strain evidence="6">DSM 19859</strain>
    </source>
</reference>
<proteinExistence type="inferred from homology"/>
<feature type="domain" description="DprA winged helix" evidence="3">
    <location>
        <begin position="327"/>
        <end position="361"/>
    </location>
</feature>
<dbReference type="RefSeq" id="WP_072980836.1">
    <property type="nucleotide sequence ID" value="NZ_FQXT01000002.1"/>
</dbReference>
<dbReference type="SUPFAM" id="SSF102405">
    <property type="entry name" value="MCP/YpsA-like"/>
    <property type="match status" value="1"/>
</dbReference>
<keyword evidence="7" id="KW-1185">Reference proteome</keyword>
<dbReference type="InterPro" id="IPR036388">
    <property type="entry name" value="WH-like_DNA-bd_sf"/>
</dbReference>
<name>A0A1M5VSI6_9FLAO</name>
<gene>
    <name evidence="4" type="ORF">DSM01_180</name>
    <name evidence="5" type="ORF">SAMN04487999_0887</name>
</gene>
<evidence type="ECO:0000256" key="1">
    <source>
        <dbReference type="ARBA" id="ARBA00006525"/>
    </source>
</evidence>
<dbReference type="GO" id="GO:0009294">
    <property type="term" value="P:DNA-mediated transformation"/>
    <property type="evidence" value="ECO:0007669"/>
    <property type="project" value="InterPro"/>
</dbReference>
<dbReference type="NCBIfam" id="TIGR00732">
    <property type="entry name" value="dprA"/>
    <property type="match status" value="1"/>
</dbReference>
<dbReference type="Proteomes" id="UP000290037">
    <property type="component" value="Unassembled WGS sequence"/>
</dbReference>
<evidence type="ECO:0000313" key="4">
    <source>
        <dbReference type="EMBL" id="RXG31044.1"/>
    </source>
</evidence>
<dbReference type="STRING" id="573501.SAMN04487999_0887"/>
<reference evidence="5" key="2">
    <citation type="submission" date="2016-11" db="EMBL/GenBank/DDBJ databases">
        <authorList>
            <person name="Jaros S."/>
            <person name="Januszkiewicz K."/>
            <person name="Wedrychowicz H."/>
        </authorList>
    </citation>
    <scope>NUCLEOTIDE SEQUENCE [LARGE SCALE GENOMIC DNA]</scope>
    <source>
        <strain evidence="5">DSM 19859</strain>
    </source>
</reference>
<feature type="domain" description="Smf/DprA SLOG" evidence="2">
    <location>
        <begin position="82"/>
        <end position="289"/>
    </location>
</feature>